<dbReference type="Proteomes" id="UP000799770">
    <property type="component" value="Unassembled WGS sequence"/>
</dbReference>
<proteinExistence type="predicted"/>
<feature type="region of interest" description="Disordered" evidence="1">
    <location>
        <begin position="253"/>
        <end position="291"/>
    </location>
</feature>
<feature type="region of interest" description="Disordered" evidence="1">
    <location>
        <begin position="425"/>
        <end position="448"/>
    </location>
</feature>
<name>A0A6A5Z7K5_9PLEO</name>
<dbReference type="Pfam" id="PF01661">
    <property type="entry name" value="Macro"/>
    <property type="match status" value="2"/>
</dbReference>
<evidence type="ECO:0000313" key="4">
    <source>
        <dbReference type="Proteomes" id="UP000799770"/>
    </source>
</evidence>
<dbReference type="InterPro" id="IPR043472">
    <property type="entry name" value="Macro_dom-like"/>
</dbReference>
<dbReference type="InterPro" id="IPR056223">
    <property type="entry name" value="PH_24"/>
</dbReference>
<evidence type="ECO:0000259" key="2">
    <source>
        <dbReference type="PROSITE" id="PS51154"/>
    </source>
</evidence>
<feature type="compositionally biased region" description="Polar residues" evidence="1">
    <location>
        <begin position="2120"/>
        <end position="2132"/>
    </location>
</feature>
<feature type="domain" description="Macro" evidence="2">
    <location>
        <begin position="1092"/>
        <end position="1272"/>
    </location>
</feature>
<feature type="region of interest" description="Disordered" evidence="1">
    <location>
        <begin position="2042"/>
        <end position="2090"/>
    </location>
</feature>
<dbReference type="Pfam" id="PF26118">
    <property type="entry name" value="DUF8035"/>
    <property type="match status" value="1"/>
</dbReference>
<dbReference type="PROSITE" id="PS51154">
    <property type="entry name" value="MACRO"/>
    <property type="match status" value="2"/>
</dbReference>
<dbReference type="PANTHER" id="PTHR11106">
    <property type="entry name" value="GANGLIOSIDE INDUCED DIFFERENTIATION ASSOCIATED PROTEIN 2-RELATED"/>
    <property type="match status" value="1"/>
</dbReference>
<organism evidence="3 4">
    <name type="scientific">Lophiotrema nucula</name>
    <dbReference type="NCBI Taxonomy" id="690887"/>
    <lineage>
        <taxon>Eukaryota</taxon>
        <taxon>Fungi</taxon>
        <taxon>Dikarya</taxon>
        <taxon>Ascomycota</taxon>
        <taxon>Pezizomycotina</taxon>
        <taxon>Dothideomycetes</taxon>
        <taxon>Pleosporomycetidae</taxon>
        <taxon>Pleosporales</taxon>
        <taxon>Lophiotremataceae</taxon>
        <taxon>Lophiotrema</taxon>
    </lineage>
</organism>
<keyword evidence="4" id="KW-1185">Reference proteome</keyword>
<feature type="compositionally biased region" description="Basic and acidic residues" evidence="1">
    <location>
        <begin position="260"/>
        <end position="270"/>
    </location>
</feature>
<reference evidence="3" key="1">
    <citation type="journal article" date="2020" name="Stud. Mycol.">
        <title>101 Dothideomycetes genomes: a test case for predicting lifestyles and emergence of pathogens.</title>
        <authorList>
            <person name="Haridas S."/>
            <person name="Albert R."/>
            <person name="Binder M."/>
            <person name="Bloem J."/>
            <person name="Labutti K."/>
            <person name="Salamov A."/>
            <person name="Andreopoulos B."/>
            <person name="Baker S."/>
            <person name="Barry K."/>
            <person name="Bills G."/>
            <person name="Bluhm B."/>
            <person name="Cannon C."/>
            <person name="Castanera R."/>
            <person name="Culley D."/>
            <person name="Daum C."/>
            <person name="Ezra D."/>
            <person name="Gonzalez J."/>
            <person name="Henrissat B."/>
            <person name="Kuo A."/>
            <person name="Liang C."/>
            <person name="Lipzen A."/>
            <person name="Lutzoni F."/>
            <person name="Magnuson J."/>
            <person name="Mondo S."/>
            <person name="Nolan M."/>
            <person name="Ohm R."/>
            <person name="Pangilinan J."/>
            <person name="Park H.-J."/>
            <person name="Ramirez L."/>
            <person name="Alfaro M."/>
            <person name="Sun H."/>
            <person name="Tritt A."/>
            <person name="Yoshinaga Y."/>
            <person name="Zwiers L.-H."/>
            <person name="Turgeon B."/>
            <person name="Goodwin S."/>
            <person name="Spatafora J."/>
            <person name="Crous P."/>
            <person name="Grigoriev I."/>
        </authorList>
    </citation>
    <scope>NUCLEOTIDE SEQUENCE</scope>
    <source>
        <strain evidence="3">CBS 627.86</strain>
    </source>
</reference>
<feature type="region of interest" description="Disordered" evidence="1">
    <location>
        <begin position="614"/>
        <end position="643"/>
    </location>
</feature>
<dbReference type="Gene3D" id="3.40.220.10">
    <property type="entry name" value="Leucine Aminopeptidase, subunit E, domain 1"/>
    <property type="match status" value="2"/>
</dbReference>
<protein>
    <recommendedName>
        <fullName evidence="2">Macro domain-containing protein</fullName>
    </recommendedName>
</protein>
<evidence type="ECO:0000313" key="3">
    <source>
        <dbReference type="EMBL" id="KAF2115034.1"/>
    </source>
</evidence>
<dbReference type="InterPro" id="IPR058348">
    <property type="entry name" value="DUF8035"/>
</dbReference>
<dbReference type="PANTHER" id="PTHR11106:SF27">
    <property type="entry name" value="MACRO DOMAIN-CONTAINING PROTEIN"/>
    <property type="match status" value="1"/>
</dbReference>
<feature type="region of interest" description="Disordered" evidence="1">
    <location>
        <begin position="1709"/>
        <end position="1789"/>
    </location>
</feature>
<dbReference type="Pfam" id="PF24345">
    <property type="entry name" value="PH_24"/>
    <property type="match status" value="2"/>
</dbReference>
<feature type="region of interest" description="Disordered" evidence="1">
    <location>
        <begin position="2120"/>
        <end position="2207"/>
    </location>
</feature>
<feature type="region of interest" description="Disordered" evidence="1">
    <location>
        <begin position="1449"/>
        <end position="1472"/>
    </location>
</feature>
<gene>
    <name evidence="3" type="ORF">BDV96DRAFT_600175</name>
</gene>
<feature type="region of interest" description="Disordered" evidence="1">
    <location>
        <begin position="105"/>
        <end position="134"/>
    </location>
</feature>
<feature type="compositionally biased region" description="Acidic residues" evidence="1">
    <location>
        <begin position="110"/>
        <end position="129"/>
    </location>
</feature>
<sequence length="2265" mass="253311">MTSIRLNTAANIRSFQTLSGLLKTTDSQLKYQIDGEGLEDEFGRFRVWSGNLGALQKGHSSLDYRLRDSPLLFSNALKLLKELENNINEAIAVLQGSRLPYEQQTKVGATDEEDDDFFSEDEEDDESEADMPKTELGQRFGEIVDIIDNLYKLSVRIRTPTIKTRSLKAASYRPKDPETGVDLLDQYANLDLQHTKELLRNFRLPLMAVPQDDDDWLVGRLSKAITLRRRQFKYWRRHRDKLGLSTLREDFPENVPVTPDRPELHPRQDTLEAQPSTPINVPDFREAPSQRTGKTMLSGTEATQHHQSLDEIIDSKSVTSYATTVHDLTGRGVELPSPPKAADGDKDFECPYCFIICPARYGKGRPWRTYSPIYVHIPTVKAASNCFAVVENGRSTKLDMEGGLQNHLANHLERLAAFALPKDIDTADDESGGGSSAASQGTSQDLSDVSFLSDSDAEVVQGPLQESTTFSKAHETENIGPTVSLSAATLDALPDATQSRLNILLPNQIQRPDDSASLESEDSNIEEAEDITDELPSEIQSLRSHLLSLEGSVSARFLRRRVFWRGYVSFRDEGSATTGLETFDQSRFPDVSIRSGVQDKASLEFSLPMHIGLNPSHSAPKEEDDSLSSMSLSYDDEPERGSTMPVLPVVEIPTLRSLYRSRKLQQRDQSYAPNDAYNQTISFTFYDIARLRVGAIVNSANKAMKITRSNDSLNHYIHKVAGPGLKRECKSIGRARVGQVRMTSGYNLPCTYVLHAARPQYSSSIQGMGRFNELTECYREALRTARENNIRTLAFPCLGAGGCGFPSRVAARIALQEVREFLDVYKNNPFERIIFCVFNGTDEQAYKDFLPVYFPPTHGDLENIAPLESVRDPATLATQLMETYNQIDSIARGLAEFSDNIQGFPQTIFNELAAVGSTLRALADLFGRPQDALTKYTSQNIVDIDLICSVLQGACAGLIEIIEQTKYSAKSDQPNHKTIWDDYNFHMKNSQGLDVPALLELCQDFIQCLEDILARDGVELHEMGTMRVRLGSFRLKQTGESHKDVEDKFAEVMYTREFQRNAVTPSRTDAIKVHQIPSISRLYQLNELGSRPTNAIPNSRFNNIVCLFREDITRLEVDVIASSTDMGFTGMGTLDRTVFRKAGLAMQEDCANFGVCKEGDVRITAGYSLPCKHVIHTIPPETYRSNTKDVLRKIYRELLFTASSLKATSLAIPTLGTGMLNYPKRDCASLALEEVKRFLETSDPSSPLEKIIFCVFGSNDEFIYKSLLPTFFPPVDLNVNKALPSEWRHNSRTYGANSADTAVETPSPPRRTIFHSIGEAFLNVRFGKQPATPASRPLNAGEEHALIGFESHAQGCGTCSNIAKLYAEGQDLCAEGYGEAQSVLQYLYMEADRSVYPMNAEGGNRVKVEIPEEYPLSWNLLVTVEKSFRDTDRQRPFVSRSEPYAIRAKEKQGQAPRVSFAPNAQHPPRDDPAEKATAFVFAWSESRNDWESILPYECSVFIFPGRLDVFEVDYGTDRQIPLLSLELTDMVSIEKEVSTQIIVTAINLQEPRERSMKRYMFRSQSPPGCEMLFQRVKHARTTVPQPPPRRNPGTASAHVFYKPKPDVDFHPLYVSECLIHIYLGRLEVYEHEHAQSHSGPLVALELSPDVEIEKSEVDIILQARILPESRVEVHSEVLFRSKDFEDCTTLHEFIMWGSANNPTHLAKQNVLSPKRPRGEGKVVEPPETTEADSTLRLGGDDRPTPTVPLGAESGASASSRIHSRDQYLPAPGEEPEDFRSPYPSVARPSIRDDHLPVGSFMERLEAITASVSRDQHTSPFCHFVFKPGTLEIYEKTVPKLADAPLYRLSLTPTMEFNRISETKIEINVPPKKPDGTVSSSGESLYVLRFQHLGDCSLLLQGLVRFRLPDPRSDQRAESITHPTSIVASVQRWDKLGLWTPTGGVECRITLSSGKLEVDAGAANVDAQPSSFRLELRLDPSASFFHDRDTVVNLRAYPFLESEIGNPRHRLKIRTKDLEDCNLLLKRLEQHCLWPEDERPLASIQNAPESGPEPDVGIKVDRPPHLHSLQGPKVQAPDVQQPGHNQTTPSKLDLAISGLGAINVDDFFSYLDLAAVSSVYTDTEPTWRRQPNSQNPPAPLKRSLSLPGDHSSGPSSSTNVPPVHNPPSNPESEDEQDSEDDGVRHPRPTTPDTTQDKPIPSGARWTKINRRIVNPQALEEAKERFEEREDCVIVLRVLRKDEIVRLAERTREIRMGKEEEGGEGDG</sequence>
<dbReference type="SUPFAM" id="SSF52949">
    <property type="entry name" value="Macro domain-like"/>
    <property type="match status" value="2"/>
</dbReference>
<dbReference type="OrthoDB" id="6133115at2759"/>
<feature type="compositionally biased region" description="Low complexity" evidence="1">
    <location>
        <begin position="436"/>
        <end position="448"/>
    </location>
</feature>
<feature type="compositionally biased region" description="Acidic residues" evidence="1">
    <location>
        <begin position="2170"/>
        <end position="2179"/>
    </location>
</feature>
<dbReference type="EMBL" id="ML977324">
    <property type="protein sequence ID" value="KAF2115034.1"/>
    <property type="molecule type" value="Genomic_DNA"/>
</dbReference>
<accession>A0A6A5Z7K5</accession>
<evidence type="ECO:0000256" key="1">
    <source>
        <dbReference type="SAM" id="MobiDB-lite"/>
    </source>
</evidence>
<dbReference type="InterPro" id="IPR002589">
    <property type="entry name" value="Macro_dom"/>
</dbReference>
<dbReference type="SMART" id="SM00506">
    <property type="entry name" value="A1pp"/>
    <property type="match status" value="2"/>
</dbReference>
<feature type="domain" description="Macro" evidence="2">
    <location>
        <begin position="668"/>
        <end position="854"/>
    </location>
</feature>